<dbReference type="SUPFAM" id="SSF53474">
    <property type="entry name" value="alpha/beta-Hydrolases"/>
    <property type="match status" value="1"/>
</dbReference>
<reference evidence="3" key="1">
    <citation type="submission" date="2021-07" db="EMBL/GenBank/DDBJ databases">
        <authorList>
            <person name="Catto M.A."/>
            <person name="Jacobson A."/>
            <person name="Kennedy G."/>
            <person name="Labadie P."/>
            <person name="Hunt B.G."/>
            <person name="Srinivasan R."/>
        </authorList>
    </citation>
    <scope>NUCLEOTIDE SEQUENCE</scope>
    <source>
        <strain evidence="3">PL_HMW_Pooled</strain>
        <tissue evidence="3">Head</tissue>
    </source>
</reference>
<keyword evidence="4" id="KW-1185">Reference proteome</keyword>
<feature type="domain" description="Carboxylesterase type B" evidence="2">
    <location>
        <begin position="24"/>
        <end position="579"/>
    </location>
</feature>
<dbReference type="Pfam" id="PF00135">
    <property type="entry name" value="COesterase"/>
    <property type="match status" value="1"/>
</dbReference>
<sequence>MRLCSVLGMTSMTSMARSAEQALEVTLPHGGRLRGRVVQQNASPAFQAFLGVPYARPPLGELRFMPPQPAEPWTGVRDAVEERPPALQIDYYLKKVLGSEDCLYLNVYRPASTRADAKKPVLVYFHYGMWSLNNSSMNEVGPELFVSKDIIMVVINYRLLAFGFMSLNTPLAPGNMGLKDAVLGMRWVRENIAAFGGDPERVTLFGFCIGAYIAHLLHFVEEVKGSFQRSMLFSGSLLSTWFGAVPGEVVRERTLKLARLLGCEATEDEQVFKFLQSVPAFELFSKSWHCMDDPPPSDRANPPFLPIIDTQCSPQPLFPAHPTKMVRDGMNVSAVPTMFSMARDDGQVIRGDVKLWTGMRVDESNLQERYRNKLERTLPWDLDLELGSPEREEVTREVRKFYFDDTAHPSMYQMYTIILTHCAAQYLGDVTCNKTVIQAARHHACQPEAPATYLLSFSVESDFNRSKAKYGSCIVPGLVVHADDLGYYFGAGREPQGPGPEPVLEYHSVEAKTRRRFMALLANFIKYGNPTPENEPELDIHGLRWPRLPHTLVAPYPSLDLGVHPAVQFELHGPRMRFWENIYERYFTDGDTLVSRRPPTFEDVGKPREAK</sequence>
<dbReference type="PANTHER" id="PTHR11559">
    <property type="entry name" value="CARBOXYLESTERASE"/>
    <property type="match status" value="1"/>
</dbReference>
<dbReference type="AlphaFoldDB" id="A0AAE1I1S5"/>
<protein>
    <recommendedName>
        <fullName evidence="2">Carboxylesterase type B domain-containing protein</fullName>
    </recommendedName>
</protein>
<dbReference type="Gene3D" id="3.40.50.1820">
    <property type="entry name" value="alpha/beta hydrolase"/>
    <property type="match status" value="1"/>
</dbReference>
<organism evidence="3 4">
    <name type="scientific">Frankliniella fusca</name>
    <dbReference type="NCBI Taxonomy" id="407009"/>
    <lineage>
        <taxon>Eukaryota</taxon>
        <taxon>Metazoa</taxon>
        <taxon>Ecdysozoa</taxon>
        <taxon>Arthropoda</taxon>
        <taxon>Hexapoda</taxon>
        <taxon>Insecta</taxon>
        <taxon>Pterygota</taxon>
        <taxon>Neoptera</taxon>
        <taxon>Paraneoptera</taxon>
        <taxon>Thysanoptera</taxon>
        <taxon>Terebrantia</taxon>
        <taxon>Thripoidea</taxon>
        <taxon>Thripidae</taxon>
        <taxon>Frankliniella</taxon>
    </lineage>
</organism>
<evidence type="ECO:0000313" key="4">
    <source>
        <dbReference type="Proteomes" id="UP001219518"/>
    </source>
</evidence>
<proteinExistence type="predicted"/>
<gene>
    <name evidence="3" type="ORF">KUF71_006586</name>
</gene>
<dbReference type="InterPro" id="IPR029058">
    <property type="entry name" value="AB_hydrolase_fold"/>
</dbReference>
<name>A0AAE1I1S5_9NEOP</name>
<evidence type="ECO:0000259" key="2">
    <source>
        <dbReference type="Pfam" id="PF00135"/>
    </source>
</evidence>
<feature type="non-terminal residue" evidence="3">
    <location>
        <position position="611"/>
    </location>
</feature>
<evidence type="ECO:0000313" key="3">
    <source>
        <dbReference type="EMBL" id="KAK3931568.1"/>
    </source>
</evidence>
<dbReference type="Proteomes" id="UP001219518">
    <property type="component" value="Unassembled WGS sequence"/>
</dbReference>
<comment type="caution">
    <text evidence="3">The sequence shown here is derived from an EMBL/GenBank/DDBJ whole genome shotgun (WGS) entry which is preliminary data.</text>
</comment>
<dbReference type="InterPro" id="IPR050309">
    <property type="entry name" value="Type-B_Carboxylest/Lipase"/>
</dbReference>
<dbReference type="InterPro" id="IPR002018">
    <property type="entry name" value="CarbesteraseB"/>
</dbReference>
<dbReference type="PROSITE" id="PS00941">
    <property type="entry name" value="CARBOXYLESTERASE_B_2"/>
    <property type="match status" value="1"/>
</dbReference>
<accession>A0AAE1I1S5</accession>
<dbReference type="InterPro" id="IPR019819">
    <property type="entry name" value="Carboxylesterase_B_CS"/>
</dbReference>
<keyword evidence="1" id="KW-0325">Glycoprotein</keyword>
<evidence type="ECO:0000256" key="1">
    <source>
        <dbReference type="ARBA" id="ARBA00023180"/>
    </source>
</evidence>
<dbReference type="EMBL" id="JAHWGI010001426">
    <property type="protein sequence ID" value="KAK3931568.1"/>
    <property type="molecule type" value="Genomic_DNA"/>
</dbReference>
<reference evidence="3" key="2">
    <citation type="journal article" date="2023" name="BMC Genomics">
        <title>Pest status, molecular evolution, and epigenetic factors derived from the genome assembly of Frankliniella fusca, a thysanopteran phytovirus vector.</title>
        <authorList>
            <person name="Catto M.A."/>
            <person name="Labadie P.E."/>
            <person name="Jacobson A.L."/>
            <person name="Kennedy G.G."/>
            <person name="Srinivasan R."/>
            <person name="Hunt B.G."/>
        </authorList>
    </citation>
    <scope>NUCLEOTIDE SEQUENCE</scope>
    <source>
        <strain evidence="3">PL_HMW_Pooled</strain>
    </source>
</reference>